<name>A0A1E5H459_9ENTE</name>
<dbReference type="AlphaFoldDB" id="A0A1E5H459"/>
<sequence>MEDKIRELEIQIMSLTFMNELLMDKLGVTTEEIKNFAKKCLENMDSSEKNTDMYFSLMGFAYQEEASEMLQKEFLRKSFQKDQNCREN</sequence>
<dbReference type="EMBL" id="MIJY01000003">
    <property type="protein sequence ID" value="OEG19694.1"/>
    <property type="molecule type" value="Genomic_DNA"/>
</dbReference>
<dbReference type="Proteomes" id="UP000095094">
    <property type="component" value="Unassembled WGS sequence"/>
</dbReference>
<dbReference type="OrthoDB" id="2187835at2"/>
<accession>A0A1E5H459</accession>
<proteinExistence type="predicted"/>
<organism evidence="1 2">
    <name type="scientific">Enterococcus termitis</name>
    <dbReference type="NCBI Taxonomy" id="332950"/>
    <lineage>
        <taxon>Bacteria</taxon>
        <taxon>Bacillati</taxon>
        <taxon>Bacillota</taxon>
        <taxon>Bacilli</taxon>
        <taxon>Lactobacillales</taxon>
        <taxon>Enterococcaceae</taxon>
        <taxon>Enterococcus</taxon>
    </lineage>
</organism>
<evidence type="ECO:0000313" key="1">
    <source>
        <dbReference type="EMBL" id="OEG19694.1"/>
    </source>
</evidence>
<reference evidence="2" key="1">
    <citation type="submission" date="2016-09" db="EMBL/GenBank/DDBJ databases">
        <authorList>
            <person name="Gulvik C.A."/>
        </authorList>
    </citation>
    <scope>NUCLEOTIDE SEQUENCE [LARGE SCALE GENOMIC DNA]</scope>
    <source>
        <strain evidence="2">LMG 8895</strain>
    </source>
</reference>
<keyword evidence="2" id="KW-1185">Reference proteome</keyword>
<comment type="caution">
    <text evidence="1">The sequence shown here is derived from an EMBL/GenBank/DDBJ whole genome shotgun (WGS) entry which is preliminary data.</text>
</comment>
<protein>
    <submittedName>
        <fullName evidence="1">Uncharacterized protein</fullName>
    </submittedName>
</protein>
<gene>
    <name evidence="1" type="ORF">BCR25_14690</name>
</gene>
<evidence type="ECO:0000313" key="2">
    <source>
        <dbReference type="Proteomes" id="UP000095094"/>
    </source>
</evidence>
<dbReference type="RefSeq" id="WP_069662309.1">
    <property type="nucleotide sequence ID" value="NZ_JBHUJJ010000001.1"/>
</dbReference>